<comment type="caution">
    <text evidence="2">The sequence shown here is derived from an EMBL/GenBank/DDBJ whole genome shotgun (WGS) entry which is preliminary data.</text>
</comment>
<sequence length="141" mass="15806">MGSYRNLALAPQHYRGEEKLRVATVATIHAFFPCSVVACLLFICVSAVLRVSCPCPGETLNQQRIATPTSQRLKSATKKKFGYNNGKCLHGLNGVMLEFGTQWNFGRLFLRCPFSEVDEIEDAEKSTLVQERVEEIHNKAE</sequence>
<evidence type="ECO:0000313" key="2">
    <source>
        <dbReference type="EMBL" id="MED6137250.1"/>
    </source>
</evidence>
<keyword evidence="1" id="KW-0472">Membrane</keyword>
<protein>
    <submittedName>
        <fullName evidence="2">Uncharacterized protein</fullName>
    </submittedName>
</protein>
<proteinExistence type="predicted"/>
<gene>
    <name evidence="2" type="ORF">PIB30_063364</name>
</gene>
<accession>A0ABU6SLR6</accession>
<dbReference type="Proteomes" id="UP001341840">
    <property type="component" value="Unassembled WGS sequence"/>
</dbReference>
<organism evidence="2 3">
    <name type="scientific">Stylosanthes scabra</name>
    <dbReference type="NCBI Taxonomy" id="79078"/>
    <lineage>
        <taxon>Eukaryota</taxon>
        <taxon>Viridiplantae</taxon>
        <taxon>Streptophyta</taxon>
        <taxon>Embryophyta</taxon>
        <taxon>Tracheophyta</taxon>
        <taxon>Spermatophyta</taxon>
        <taxon>Magnoliopsida</taxon>
        <taxon>eudicotyledons</taxon>
        <taxon>Gunneridae</taxon>
        <taxon>Pentapetalae</taxon>
        <taxon>rosids</taxon>
        <taxon>fabids</taxon>
        <taxon>Fabales</taxon>
        <taxon>Fabaceae</taxon>
        <taxon>Papilionoideae</taxon>
        <taxon>50 kb inversion clade</taxon>
        <taxon>dalbergioids sensu lato</taxon>
        <taxon>Dalbergieae</taxon>
        <taxon>Pterocarpus clade</taxon>
        <taxon>Stylosanthes</taxon>
    </lineage>
</organism>
<name>A0ABU6SLR6_9FABA</name>
<keyword evidence="1" id="KW-0812">Transmembrane</keyword>
<keyword evidence="1" id="KW-1133">Transmembrane helix</keyword>
<feature type="transmembrane region" description="Helical" evidence="1">
    <location>
        <begin position="20"/>
        <end position="49"/>
    </location>
</feature>
<reference evidence="2 3" key="1">
    <citation type="journal article" date="2023" name="Plants (Basel)">
        <title>Bridging the Gap: Combining Genomics and Transcriptomics Approaches to Understand Stylosanthes scabra, an Orphan Legume from the Brazilian Caatinga.</title>
        <authorList>
            <person name="Ferreira-Neto J.R.C."/>
            <person name="da Silva M.D."/>
            <person name="Binneck E."/>
            <person name="de Melo N.F."/>
            <person name="da Silva R.H."/>
            <person name="de Melo A.L.T.M."/>
            <person name="Pandolfi V."/>
            <person name="Bustamante F.O."/>
            <person name="Brasileiro-Vidal A.C."/>
            <person name="Benko-Iseppon A.M."/>
        </authorList>
    </citation>
    <scope>NUCLEOTIDE SEQUENCE [LARGE SCALE GENOMIC DNA]</scope>
    <source>
        <tissue evidence="2">Leaves</tissue>
    </source>
</reference>
<evidence type="ECO:0000313" key="3">
    <source>
        <dbReference type="Proteomes" id="UP001341840"/>
    </source>
</evidence>
<keyword evidence="3" id="KW-1185">Reference proteome</keyword>
<dbReference type="EMBL" id="JASCZI010061017">
    <property type="protein sequence ID" value="MED6137250.1"/>
    <property type="molecule type" value="Genomic_DNA"/>
</dbReference>
<evidence type="ECO:0000256" key="1">
    <source>
        <dbReference type="SAM" id="Phobius"/>
    </source>
</evidence>